<name>A0A1B0G4T0_GLOMM</name>
<evidence type="ECO:0000256" key="1">
    <source>
        <dbReference type="SAM" id="MobiDB-lite"/>
    </source>
</evidence>
<proteinExistence type="predicted"/>
<accession>A0A1B0G4T0</accession>
<evidence type="ECO:0000313" key="2">
    <source>
        <dbReference type="EnsemblMetazoa" id="GMOY008326-PA"/>
    </source>
</evidence>
<keyword evidence="3" id="KW-1185">Reference proteome</keyword>
<feature type="region of interest" description="Disordered" evidence="1">
    <location>
        <begin position="112"/>
        <end position="200"/>
    </location>
</feature>
<reference evidence="2" key="1">
    <citation type="submission" date="2020-05" db="UniProtKB">
        <authorList>
            <consortium name="EnsemblMetazoa"/>
        </authorList>
    </citation>
    <scope>IDENTIFICATION</scope>
    <source>
        <strain evidence="2">Yale</strain>
    </source>
</reference>
<dbReference type="AlphaFoldDB" id="A0A1B0G4T0"/>
<feature type="region of interest" description="Disordered" evidence="1">
    <location>
        <begin position="70"/>
        <end position="96"/>
    </location>
</feature>
<feature type="compositionally biased region" description="Low complexity" evidence="1">
    <location>
        <begin position="80"/>
        <end position="94"/>
    </location>
</feature>
<dbReference type="EMBL" id="CCAG010006284">
    <property type="status" value="NOT_ANNOTATED_CDS"/>
    <property type="molecule type" value="Genomic_DNA"/>
</dbReference>
<organism evidence="2 3">
    <name type="scientific">Glossina morsitans morsitans</name>
    <name type="common">Savannah tsetse fly</name>
    <dbReference type="NCBI Taxonomy" id="37546"/>
    <lineage>
        <taxon>Eukaryota</taxon>
        <taxon>Metazoa</taxon>
        <taxon>Ecdysozoa</taxon>
        <taxon>Arthropoda</taxon>
        <taxon>Hexapoda</taxon>
        <taxon>Insecta</taxon>
        <taxon>Pterygota</taxon>
        <taxon>Neoptera</taxon>
        <taxon>Endopterygota</taxon>
        <taxon>Diptera</taxon>
        <taxon>Brachycera</taxon>
        <taxon>Muscomorpha</taxon>
        <taxon>Hippoboscoidea</taxon>
        <taxon>Glossinidae</taxon>
        <taxon>Glossina</taxon>
    </lineage>
</organism>
<dbReference type="EnsemblMetazoa" id="GMOY008326-RA">
    <property type="protein sequence ID" value="GMOY008326-PA"/>
    <property type="gene ID" value="GMOY008326"/>
</dbReference>
<feature type="compositionally biased region" description="Polar residues" evidence="1">
    <location>
        <begin position="147"/>
        <end position="200"/>
    </location>
</feature>
<dbReference type="Proteomes" id="UP000092444">
    <property type="component" value="Unassembled WGS sequence"/>
</dbReference>
<dbReference type="EMBL" id="CCAG010006283">
    <property type="status" value="NOT_ANNOTATED_CDS"/>
    <property type="molecule type" value="Genomic_DNA"/>
</dbReference>
<sequence>LFNYFFFFNFFHFRERKTLIVHYNEPVQLSKYSNVLEELNGYRDMCLFLSDEEVSRLKCNRDLFDHFNEHEYDNGRNGENSSCNSVSDESSSRNGDFSNQFRKSLNLLIGEANDNNNLTPMRTNQPGKARSEQRFQQPMDIIDANETPKTSKLSNTNVTKSHPIQRLRSNNKNSASTKKATTMNKKSTEAANSSPLASTSTSVVQSAELVNLNHAERGRNVSTCGDTSNYESINSTEFVALMSNGLLKTNKDNSKAEAINDKDHEAINESSNETDLSCAKDNDAFNFAEMELDLTFDIGDQRTNSDPLNSSSFCVLRDEIIQAPNQLNDSMNISLIREPKSALFDTLSLRSNTDGQVAMASINSSNDEIRLNPVSDNGDNRNEETSNNSAQVVYTSGADCLGKKEASNALKIRKYKICKSLRPRHLSTDKDYIIEKVNQITRKLLTEAGNQRVEMEEIKSHVQYLVKDLEGQLETYTNRFERFKRFEANIEQLLNDLYKTDSSTSANISIE</sequence>
<evidence type="ECO:0000313" key="3">
    <source>
        <dbReference type="Proteomes" id="UP000092444"/>
    </source>
</evidence>
<protein>
    <submittedName>
        <fullName evidence="2">Uncharacterized protein</fullName>
    </submittedName>
</protein>
<feature type="region of interest" description="Disordered" evidence="1">
    <location>
        <begin position="368"/>
        <end position="389"/>
    </location>
</feature>
<feature type="compositionally biased region" description="Polar residues" evidence="1">
    <location>
        <begin position="113"/>
        <end position="126"/>
    </location>
</feature>